<dbReference type="Pfam" id="PF05368">
    <property type="entry name" value="NmrA"/>
    <property type="match status" value="1"/>
</dbReference>
<feature type="domain" description="NmrA-like" evidence="1">
    <location>
        <begin position="3"/>
        <end position="284"/>
    </location>
</feature>
<dbReference type="EMBL" id="JRLY01000004">
    <property type="protein sequence ID" value="KGO93786.1"/>
    <property type="molecule type" value="Genomic_DNA"/>
</dbReference>
<evidence type="ECO:0000313" key="3">
    <source>
        <dbReference type="Proteomes" id="UP000030111"/>
    </source>
</evidence>
<dbReference type="Proteomes" id="UP000030111">
    <property type="component" value="Unassembled WGS sequence"/>
</dbReference>
<protein>
    <submittedName>
        <fullName evidence="2">Oxidoreductase</fullName>
    </submittedName>
</protein>
<gene>
    <name evidence="2" type="ORF">Q766_07545</name>
</gene>
<dbReference type="InterPro" id="IPR052718">
    <property type="entry name" value="NmrA-type_oxidoreductase"/>
</dbReference>
<dbReference type="STRING" id="1121898.GCA_000422725_00146"/>
<dbReference type="PANTHER" id="PTHR47129:SF1">
    <property type="entry name" value="NMRA-LIKE DOMAIN-CONTAINING PROTEIN"/>
    <property type="match status" value="1"/>
</dbReference>
<reference evidence="2 3" key="1">
    <citation type="submission" date="2013-09" db="EMBL/GenBank/DDBJ databases">
        <authorList>
            <person name="Zeng Z."/>
            <person name="Chen C."/>
        </authorList>
    </citation>
    <scope>NUCLEOTIDE SEQUENCE [LARGE SCALE GENOMIC DNA]</scope>
    <source>
        <strain evidence="2 3">WB 4.1-42</strain>
    </source>
</reference>
<accession>A0A0A2MQE1</accession>
<evidence type="ECO:0000259" key="1">
    <source>
        <dbReference type="Pfam" id="PF05368"/>
    </source>
</evidence>
<dbReference type="RefSeq" id="WP_026991637.1">
    <property type="nucleotide sequence ID" value="NZ_JRLY01000004.1"/>
</dbReference>
<dbReference type="PANTHER" id="PTHR47129">
    <property type="entry name" value="QUINONE OXIDOREDUCTASE 2"/>
    <property type="match status" value="1"/>
</dbReference>
<dbReference type="OrthoDB" id="9780595at2"/>
<dbReference type="SUPFAM" id="SSF51735">
    <property type="entry name" value="NAD(P)-binding Rossmann-fold domains"/>
    <property type="match status" value="1"/>
</dbReference>
<dbReference type="Gene3D" id="3.90.25.10">
    <property type="entry name" value="UDP-galactose 4-epimerase, domain 1"/>
    <property type="match status" value="1"/>
</dbReference>
<organism evidence="2 3">
    <name type="scientific">Flavobacterium subsaxonicum WB 4.1-42 = DSM 21790</name>
    <dbReference type="NCBI Taxonomy" id="1121898"/>
    <lineage>
        <taxon>Bacteria</taxon>
        <taxon>Pseudomonadati</taxon>
        <taxon>Bacteroidota</taxon>
        <taxon>Flavobacteriia</taxon>
        <taxon>Flavobacteriales</taxon>
        <taxon>Flavobacteriaceae</taxon>
        <taxon>Flavobacterium</taxon>
    </lineage>
</organism>
<sequence length="289" mass="31868">MTKILVTGVTGVVGKGTVEHLLKKGVPANQIIGLSRKKEAIEDLVAKGIEVRIGDYFDYDSLVQAFEGVDKVLLVSSVAFTDRFTQHYNAITAARQAGVKHIVYMSIMRKEGSGRIMPEITESDLFTEQVLKSSGLDYTILYNPPFMDLLSFYYGSNPYETGIKVPANNGKMAPATRNEVSEAYAEILSTQGHENKTYSLGGSDSISFSDIAKILSELKRQPVEFTTITPEDYIDSIVAQGPPKHVAEFITSWVVAIEEGEFEQQSGDLEQLLGRKSQTFKEYISSTLA</sequence>
<dbReference type="InterPro" id="IPR036291">
    <property type="entry name" value="NAD(P)-bd_dom_sf"/>
</dbReference>
<dbReference type="AlphaFoldDB" id="A0A0A2MQE1"/>
<comment type="caution">
    <text evidence="2">The sequence shown here is derived from an EMBL/GenBank/DDBJ whole genome shotgun (WGS) entry which is preliminary data.</text>
</comment>
<keyword evidence="3" id="KW-1185">Reference proteome</keyword>
<dbReference type="Gene3D" id="3.40.50.720">
    <property type="entry name" value="NAD(P)-binding Rossmann-like Domain"/>
    <property type="match status" value="1"/>
</dbReference>
<dbReference type="InterPro" id="IPR008030">
    <property type="entry name" value="NmrA-like"/>
</dbReference>
<evidence type="ECO:0000313" key="2">
    <source>
        <dbReference type="EMBL" id="KGO93786.1"/>
    </source>
</evidence>
<dbReference type="CDD" id="cd05269">
    <property type="entry name" value="TMR_SDR_a"/>
    <property type="match status" value="1"/>
</dbReference>
<name>A0A0A2MQE1_9FLAO</name>
<dbReference type="eggNOG" id="COG0702">
    <property type="taxonomic scope" value="Bacteria"/>
</dbReference>
<proteinExistence type="predicted"/>